<organism evidence="2 3">
    <name type="scientific">Karstenula rhodostoma CBS 690.94</name>
    <dbReference type="NCBI Taxonomy" id="1392251"/>
    <lineage>
        <taxon>Eukaryota</taxon>
        <taxon>Fungi</taxon>
        <taxon>Dikarya</taxon>
        <taxon>Ascomycota</taxon>
        <taxon>Pezizomycotina</taxon>
        <taxon>Dothideomycetes</taxon>
        <taxon>Pleosporomycetidae</taxon>
        <taxon>Pleosporales</taxon>
        <taxon>Massarineae</taxon>
        <taxon>Didymosphaeriaceae</taxon>
        <taxon>Karstenula</taxon>
    </lineage>
</organism>
<keyword evidence="3" id="KW-1185">Reference proteome</keyword>
<name>A0A9P4UI53_9PLEO</name>
<proteinExistence type="predicted"/>
<dbReference type="Proteomes" id="UP000799764">
    <property type="component" value="Unassembled WGS sequence"/>
</dbReference>
<dbReference type="OrthoDB" id="3755269at2759"/>
<feature type="signal peptide" evidence="1">
    <location>
        <begin position="1"/>
        <end position="15"/>
    </location>
</feature>
<dbReference type="AlphaFoldDB" id="A0A9P4UI53"/>
<keyword evidence="1" id="KW-0732">Signal</keyword>
<evidence type="ECO:0000313" key="3">
    <source>
        <dbReference type="Proteomes" id="UP000799764"/>
    </source>
</evidence>
<accession>A0A9P4UI53</accession>
<comment type="caution">
    <text evidence="2">The sequence shown here is derived from an EMBL/GenBank/DDBJ whole genome shotgun (WGS) entry which is preliminary data.</text>
</comment>
<sequence>MLLLLTLLAVPASDPNTPAAMVLRFTHSDECKLPETPATCAGAAQKDVIVQYGKNTTQAEKDLLLNAAKASGASIKDVMNNFGFTGFIPENVVELMSAHGKTCGVTVYENGCAGIP</sequence>
<dbReference type="EMBL" id="MU001493">
    <property type="protein sequence ID" value="KAF2450278.1"/>
    <property type="molecule type" value="Genomic_DNA"/>
</dbReference>
<feature type="chain" id="PRO_5040124603" evidence="1">
    <location>
        <begin position="16"/>
        <end position="116"/>
    </location>
</feature>
<evidence type="ECO:0000313" key="2">
    <source>
        <dbReference type="EMBL" id="KAF2450278.1"/>
    </source>
</evidence>
<evidence type="ECO:0000256" key="1">
    <source>
        <dbReference type="SAM" id="SignalP"/>
    </source>
</evidence>
<protein>
    <submittedName>
        <fullName evidence="2">Uncharacterized protein</fullName>
    </submittedName>
</protein>
<gene>
    <name evidence="2" type="ORF">P171DRAFT_438954</name>
</gene>
<reference evidence="2" key="1">
    <citation type="journal article" date="2020" name="Stud. Mycol.">
        <title>101 Dothideomycetes genomes: a test case for predicting lifestyles and emergence of pathogens.</title>
        <authorList>
            <person name="Haridas S."/>
            <person name="Albert R."/>
            <person name="Binder M."/>
            <person name="Bloem J."/>
            <person name="Labutti K."/>
            <person name="Salamov A."/>
            <person name="Andreopoulos B."/>
            <person name="Baker S."/>
            <person name="Barry K."/>
            <person name="Bills G."/>
            <person name="Bluhm B."/>
            <person name="Cannon C."/>
            <person name="Castanera R."/>
            <person name="Culley D."/>
            <person name="Daum C."/>
            <person name="Ezra D."/>
            <person name="Gonzalez J."/>
            <person name="Henrissat B."/>
            <person name="Kuo A."/>
            <person name="Liang C."/>
            <person name="Lipzen A."/>
            <person name="Lutzoni F."/>
            <person name="Magnuson J."/>
            <person name="Mondo S."/>
            <person name="Nolan M."/>
            <person name="Ohm R."/>
            <person name="Pangilinan J."/>
            <person name="Park H.-J."/>
            <person name="Ramirez L."/>
            <person name="Alfaro M."/>
            <person name="Sun H."/>
            <person name="Tritt A."/>
            <person name="Yoshinaga Y."/>
            <person name="Zwiers L.-H."/>
            <person name="Turgeon B."/>
            <person name="Goodwin S."/>
            <person name="Spatafora J."/>
            <person name="Crous P."/>
            <person name="Grigoriev I."/>
        </authorList>
    </citation>
    <scope>NUCLEOTIDE SEQUENCE</scope>
    <source>
        <strain evidence="2">CBS 690.94</strain>
    </source>
</reference>